<dbReference type="Gene3D" id="2.130.10.10">
    <property type="entry name" value="YVTN repeat-like/Quinoprotein amine dehydrogenase"/>
    <property type="match status" value="3"/>
</dbReference>
<sequence length="566" mass="63529">MDAPLPPMDFSAPRRQFDGKQIRGPVKRRTLDYTAGVARSIETRIERMRKPRQWFTRIGRDYIIDLLAPAALPDSPVNAVAAHFVHTSVNKARCPINVVRWYPDGRRLTTGSSRGEFTLWNGLSFNFETLLQAHDSAVRVMEWSHNGNWLVTADHTGVIKYWQSNMNNLKKFQGHKEAIRGLSFSPSDMKFATCSDDRSIKIWNFNEGQQERELMGHGWDVRCVDWHPYKGLLASGGKDNTIRLWDPKTRDCLNTLHGHKSTIMGLKWNRNGHWLGVVSREQVVKLYDIRTMKEMQTLRGHKKDVTTIVWHPIHERLFATGGYDGTLFQWLVDQPGPVSSMEVTPDYPVWSIDWHPAGHLLAVGSNDHTTRFYSRYRPDSAVKVENQHLPNSVEEALAAQEDEPADTSFVPGLSNLRGGHGQQAPPPHPSAIYQAARNDRPPGLGQRTTMPAPGLGHHNTAGVGNGSYQPSANGSLGYPSQRPPPMTHGGDQHHSGGRYHSPPPGSRGHPPRSYGSRRSPPRGSHHGYHPYANQPPPSRNRRSSPPPPPPPPHSYGSRGPRRPRFP</sequence>
<feature type="repeat" description="WD" evidence="8">
    <location>
        <begin position="298"/>
        <end position="330"/>
    </location>
</feature>
<dbReference type="PRINTS" id="PR00320">
    <property type="entry name" value="GPROTEINBRPT"/>
</dbReference>
<keyword evidence="2 8" id="KW-0853">WD repeat</keyword>
<keyword evidence="3" id="KW-0507">mRNA processing</keyword>
<dbReference type="InterPro" id="IPR056154">
    <property type="entry name" value="Beta-prop_IFT140_1st"/>
</dbReference>
<evidence type="ECO:0000313" key="11">
    <source>
        <dbReference type="EMBL" id="KAJ1968611.1"/>
    </source>
</evidence>
<dbReference type="EMBL" id="JANBPY010000157">
    <property type="protein sequence ID" value="KAJ1968611.1"/>
    <property type="molecule type" value="Genomic_DNA"/>
</dbReference>
<comment type="caution">
    <text evidence="11">The sequence shown here is derived from an EMBL/GenBank/DDBJ whole genome shotgun (WGS) entry which is preliminary data.</text>
</comment>
<dbReference type="AlphaFoldDB" id="A0A9W8E9F0"/>
<protein>
    <recommendedName>
        <fullName evidence="7">Polyadenylation factor subunit 2</fullName>
    </recommendedName>
</protein>
<feature type="repeat" description="WD" evidence="8">
    <location>
        <begin position="256"/>
        <end position="297"/>
    </location>
</feature>
<feature type="region of interest" description="Disordered" evidence="9">
    <location>
        <begin position="399"/>
        <end position="566"/>
    </location>
</feature>
<evidence type="ECO:0000256" key="7">
    <source>
        <dbReference type="ARBA" id="ARBA00026154"/>
    </source>
</evidence>
<feature type="compositionally biased region" description="Pro residues" evidence="9">
    <location>
        <begin position="533"/>
        <end position="553"/>
    </location>
</feature>
<dbReference type="FunFam" id="2.130.10.10:FF:000069">
    <property type="entry name" value="WD repeat domain 33"/>
    <property type="match status" value="1"/>
</dbReference>
<dbReference type="InterPro" id="IPR045245">
    <property type="entry name" value="Pfs2-like"/>
</dbReference>
<dbReference type="InterPro" id="IPR020472">
    <property type="entry name" value="WD40_PAC1"/>
</dbReference>
<dbReference type="CDD" id="cd00200">
    <property type="entry name" value="WD40"/>
    <property type="match status" value="1"/>
</dbReference>
<dbReference type="SMART" id="SM00320">
    <property type="entry name" value="WD40"/>
    <property type="match status" value="7"/>
</dbReference>
<feature type="compositionally biased region" description="Basic residues" evidence="9">
    <location>
        <begin position="519"/>
        <end position="528"/>
    </location>
</feature>
<feature type="compositionally biased region" description="Low complexity" evidence="9">
    <location>
        <begin position="506"/>
        <end position="518"/>
    </location>
</feature>
<dbReference type="Proteomes" id="UP001150925">
    <property type="component" value="Unassembled WGS sequence"/>
</dbReference>
<comment type="subcellular location">
    <subcellularLocation>
        <location evidence="1">Nucleus</location>
    </subcellularLocation>
</comment>
<proteinExistence type="predicted"/>
<reference evidence="11" key="1">
    <citation type="submission" date="2022-07" db="EMBL/GenBank/DDBJ databases">
        <title>Phylogenomic reconstructions and comparative analyses of Kickxellomycotina fungi.</title>
        <authorList>
            <person name="Reynolds N.K."/>
            <person name="Stajich J.E."/>
            <person name="Barry K."/>
            <person name="Grigoriev I.V."/>
            <person name="Crous P."/>
            <person name="Smith M.E."/>
        </authorList>
    </citation>
    <scope>NUCLEOTIDE SEQUENCE</scope>
    <source>
        <strain evidence="11">RSA 1196</strain>
    </source>
</reference>
<dbReference type="PANTHER" id="PTHR22836">
    <property type="entry name" value="WD40 REPEAT PROTEIN"/>
    <property type="match status" value="1"/>
</dbReference>
<feature type="domain" description="IFT140 first beta-propeller" evidence="10">
    <location>
        <begin position="89"/>
        <end position="166"/>
    </location>
</feature>
<name>A0A9W8E9F0_9FUNG</name>
<comment type="function">
    <text evidence="6">Required for 3'-end cleavage and polyadenylation of pre-mRNAs. Also involved in chromosome segregation where it has a role in chromosome attachment to the mitotic spindle.</text>
</comment>
<feature type="repeat" description="WD" evidence="8">
    <location>
        <begin position="131"/>
        <end position="163"/>
    </location>
</feature>
<dbReference type="Pfam" id="PF00400">
    <property type="entry name" value="WD40"/>
    <property type="match status" value="5"/>
</dbReference>
<evidence type="ECO:0000256" key="3">
    <source>
        <dbReference type="ARBA" id="ARBA00022664"/>
    </source>
</evidence>
<evidence type="ECO:0000256" key="4">
    <source>
        <dbReference type="ARBA" id="ARBA00022737"/>
    </source>
</evidence>
<dbReference type="InterPro" id="IPR001680">
    <property type="entry name" value="WD40_rpt"/>
</dbReference>
<gene>
    <name evidence="11" type="primary">WDR33</name>
    <name evidence="11" type="ORF">IWQ62_001138</name>
</gene>
<organism evidence="11 12">
    <name type="scientific">Dispira parvispora</name>
    <dbReference type="NCBI Taxonomy" id="1520584"/>
    <lineage>
        <taxon>Eukaryota</taxon>
        <taxon>Fungi</taxon>
        <taxon>Fungi incertae sedis</taxon>
        <taxon>Zoopagomycota</taxon>
        <taxon>Kickxellomycotina</taxon>
        <taxon>Dimargaritomycetes</taxon>
        <taxon>Dimargaritales</taxon>
        <taxon>Dimargaritaceae</taxon>
        <taxon>Dispira</taxon>
    </lineage>
</organism>
<keyword evidence="4" id="KW-0677">Repeat</keyword>
<dbReference type="Pfam" id="PF23383">
    <property type="entry name" value="Beta-prop_IFT140_1st"/>
    <property type="match status" value="1"/>
</dbReference>
<keyword evidence="12" id="KW-1185">Reference proteome</keyword>
<evidence type="ECO:0000313" key="12">
    <source>
        <dbReference type="Proteomes" id="UP001150925"/>
    </source>
</evidence>
<evidence type="ECO:0000256" key="8">
    <source>
        <dbReference type="PROSITE-ProRule" id="PRU00221"/>
    </source>
</evidence>
<evidence type="ECO:0000256" key="2">
    <source>
        <dbReference type="ARBA" id="ARBA00022574"/>
    </source>
</evidence>
<accession>A0A9W8E9F0</accession>
<dbReference type="GO" id="GO:0031124">
    <property type="term" value="P:mRNA 3'-end processing"/>
    <property type="evidence" value="ECO:0007669"/>
    <property type="project" value="InterPro"/>
</dbReference>
<dbReference type="InterPro" id="IPR015943">
    <property type="entry name" value="WD40/YVTN_repeat-like_dom_sf"/>
</dbReference>
<feature type="repeat" description="WD" evidence="8">
    <location>
        <begin position="172"/>
        <end position="213"/>
    </location>
</feature>
<dbReference type="GO" id="GO:0005847">
    <property type="term" value="C:mRNA cleavage and polyadenylation specificity factor complex"/>
    <property type="evidence" value="ECO:0007669"/>
    <property type="project" value="TreeGrafter"/>
</dbReference>
<dbReference type="PROSITE" id="PS50082">
    <property type="entry name" value="WD_REPEATS_2"/>
    <property type="match status" value="5"/>
</dbReference>
<evidence type="ECO:0000256" key="5">
    <source>
        <dbReference type="ARBA" id="ARBA00023242"/>
    </source>
</evidence>
<dbReference type="SUPFAM" id="SSF50978">
    <property type="entry name" value="WD40 repeat-like"/>
    <property type="match status" value="1"/>
</dbReference>
<keyword evidence="5" id="KW-0539">Nucleus</keyword>
<evidence type="ECO:0000259" key="10">
    <source>
        <dbReference type="Pfam" id="PF23383"/>
    </source>
</evidence>
<dbReference type="PROSITE" id="PS50294">
    <property type="entry name" value="WD_REPEATS_REGION"/>
    <property type="match status" value="4"/>
</dbReference>
<evidence type="ECO:0000256" key="1">
    <source>
        <dbReference type="ARBA" id="ARBA00004123"/>
    </source>
</evidence>
<dbReference type="OrthoDB" id="16717at2759"/>
<dbReference type="InterPro" id="IPR036322">
    <property type="entry name" value="WD40_repeat_dom_sf"/>
</dbReference>
<feature type="repeat" description="WD" evidence="8">
    <location>
        <begin position="214"/>
        <end position="255"/>
    </location>
</feature>
<evidence type="ECO:0000256" key="9">
    <source>
        <dbReference type="SAM" id="MobiDB-lite"/>
    </source>
</evidence>
<feature type="region of interest" description="Disordered" evidence="9">
    <location>
        <begin position="1"/>
        <end position="23"/>
    </location>
</feature>
<dbReference type="PANTHER" id="PTHR22836:SF0">
    <property type="entry name" value="PRE-MRNA 3' END PROCESSING PROTEIN WDR33"/>
    <property type="match status" value="1"/>
</dbReference>
<evidence type="ECO:0000256" key="6">
    <source>
        <dbReference type="ARBA" id="ARBA00025498"/>
    </source>
</evidence>